<name>A0A8X7MRF5_9BASI</name>
<evidence type="ECO:0000256" key="1">
    <source>
        <dbReference type="SAM" id="Phobius"/>
    </source>
</evidence>
<evidence type="ECO:0000313" key="2">
    <source>
        <dbReference type="EMBL" id="KAE8245627.1"/>
    </source>
</evidence>
<reference evidence="2" key="2">
    <citation type="journal article" date="2019" name="IMA Fungus">
        <title>Genome sequencing and comparison of five Tilletia species to identify candidate genes for the detection of regulated species infecting wheat.</title>
        <authorList>
            <person name="Nguyen H.D.T."/>
            <person name="Sultana T."/>
            <person name="Kesanakurti P."/>
            <person name="Hambleton S."/>
        </authorList>
    </citation>
    <scope>NUCLEOTIDE SEQUENCE</scope>
    <source>
        <strain evidence="2">DAOMC 236426</strain>
    </source>
</reference>
<gene>
    <name evidence="2" type="ORF">A4X06_0g5532</name>
</gene>
<sequence>MGSFHILVTAALRTLQIEAGLRFLPVAQLDAPLRAVPGLRIVDGFGCGEADCLFAARAADLVWEHQLASHGAEETQVAVKVQGWTVASAFVWQLQDNAESQIASASRARAKTANMLRLEDKAVLMRPPGSIQVPISSFNELDDLKLARDRTREFHADALQGFIEEISQEPHRFQNYDIGPDTAFHINCAISILSALSFGIYLVWRARQLRARIPDALRTEAVVHLGTLGDAFDLNGQARNACHRLDQALGGVPVEEQLPAERTQGPEAVRDLVAAAVEDQRLGEVYAHDLRAVTPSNQRHRLLLNAAHSMWAVRALLVLRVRRQNHGASDRKMQERYSSAAQAPGFLKALDLEIHEHLDDANREGLPRSDQILTTVATIVLHFLSHSHSHSYLPSVNTSRILLASRIRSGQHGGVLLSGAPRNDDGRELAKYFNHALLDLRTADADLAYNFPAVDGLTQYAGS</sequence>
<reference evidence="2" key="1">
    <citation type="submission" date="2016-04" db="EMBL/GenBank/DDBJ databases">
        <authorList>
            <person name="Nguyen H.D."/>
            <person name="Samba Siva P."/>
            <person name="Cullis J."/>
            <person name="Levesque C.A."/>
            <person name="Hambleton S."/>
        </authorList>
    </citation>
    <scope>NUCLEOTIDE SEQUENCE</scope>
    <source>
        <strain evidence="2">DAOMC 236426</strain>
    </source>
</reference>
<dbReference type="Proteomes" id="UP000077684">
    <property type="component" value="Unassembled WGS sequence"/>
</dbReference>
<protein>
    <submittedName>
        <fullName evidence="2">Uncharacterized protein</fullName>
    </submittedName>
</protein>
<keyword evidence="3" id="KW-1185">Reference proteome</keyword>
<keyword evidence="1" id="KW-1133">Transmembrane helix</keyword>
<dbReference type="AlphaFoldDB" id="A0A8X7MRF5"/>
<keyword evidence="1" id="KW-0812">Transmembrane</keyword>
<accession>A0A8X7MRF5</accession>
<organism evidence="2 3">
    <name type="scientific">Tilletia controversa</name>
    <name type="common">dwarf bunt fungus</name>
    <dbReference type="NCBI Taxonomy" id="13291"/>
    <lineage>
        <taxon>Eukaryota</taxon>
        <taxon>Fungi</taxon>
        <taxon>Dikarya</taxon>
        <taxon>Basidiomycota</taxon>
        <taxon>Ustilaginomycotina</taxon>
        <taxon>Exobasidiomycetes</taxon>
        <taxon>Tilletiales</taxon>
        <taxon>Tilletiaceae</taxon>
        <taxon>Tilletia</taxon>
    </lineage>
</organism>
<comment type="caution">
    <text evidence="2">The sequence shown here is derived from an EMBL/GenBank/DDBJ whole genome shotgun (WGS) entry which is preliminary data.</text>
</comment>
<evidence type="ECO:0000313" key="3">
    <source>
        <dbReference type="Proteomes" id="UP000077684"/>
    </source>
</evidence>
<proteinExistence type="predicted"/>
<dbReference type="EMBL" id="LWDE02000692">
    <property type="protein sequence ID" value="KAE8245627.1"/>
    <property type="molecule type" value="Genomic_DNA"/>
</dbReference>
<keyword evidence="1" id="KW-0472">Membrane</keyword>
<feature type="transmembrane region" description="Helical" evidence="1">
    <location>
        <begin position="184"/>
        <end position="204"/>
    </location>
</feature>